<protein>
    <submittedName>
        <fullName evidence="8">TonB-dependent outer membrane receptor</fullName>
    </submittedName>
</protein>
<dbReference type="InterPro" id="IPR037066">
    <property type="entry name" value="Plug_dom_sf"/>
</dbReference>
<proteinExistence type="predicted"/>
<evidence type="ECO:0000256" key="5">
    <source>
        <dbReference type="ARBA" id="ARBA00023237"/>
    </source>
</evidence>
<dbReference type="Gene3D" id="2.60.40.1120">
    <property type="entry name" value="Carboxypeptidase-like, regulatory domain"/>
    <property type="match status" value="1"/>
</dbReference>
<keyword evidence="8" id="KW-0675">Receptor</keyword>
<evidence type="ECO:0000256" key="1">
    <source>
        <dbReference type="ARBA" id="ARBA00004571"/>
    </source>
</evidence>
<feature type="domain" description="TonB-dependent transporter Oar-like beta-barrel" evidence="7">
    <location>
        <begin position="265"/>
        <end position="507"/>
    </location>
</feature>
<dbReference type="SUPFAM" id="SSF56935">
    <property type="entry name" value="Porins"/>
    <property type="match status" value="1"/>
</dbReference>
<dbReference type="InterPro" id="IPR039426">
    <property type="entry name" value="TonB-dep_rcpt-like"/>
</dbReference>
<dbReference type="PROSITE" id="PS52016">
    <property type="entry name" value="TONB_DEPENDENT_REC_3"/>
    <property type="match status" value="1"/>
</dbReference>
<dbReference type="PANTHER" id="PTHR30442">
    <property type="entry name" value="IRON III DICITRATE TRANSPORT PROTEIN FECA"/>
    <property type="match status" value="1"/>
</dbReference>
<keyword evidence="2" id="KW-0813">Transport</keyword>
<dbReference type="InterPro" id="IPR012910">
    <property type="entry name" value="Plug_dom"/>
</dbReference>
<dbReference type="GO" id="GO:0009279">
    <property type="term" value="C:cell outer membrane"/>
    <property type="evidence" value="ECO:0007669"/>
    <property type="project" value="UniProtKB-SubCell"/>
</dbReference>
<dbReference type="Pfam" id="PF25183">
    <property type="entry name" value="OMP_b-brl_4"/>
    <property type="match status" value="2"/>
</dbReference>
<dbReference type="AlphaFoldDB" id="D9PJ20"/>
<dbReference type="EMBL" id="ADZX01000481">
    <property type="protein sequence ID" value="EFK96444.1"/>
    <property type="molecule type" value="Genomic_DNA"/>
</dbReference>
<comment type="caution">
    <text evidence="8">The sequence shown here is derived from an EMBL/GenBank/DDBJ whole genome shotgun (WGS) entry which is preliminary data.</text>
</comment>
<keyword evidence="4" id="KW-0472">Membrane</keyword>
<accession>D9PJ20</accession>
<sequence>MTRQVRLDADGTFQISQLPPGTYTVTRTRANGSKETTVVSVSAGEGSTASFAATQRIEITGSAIRTIDARATESATTLSKVEIDRIPVARNVTAVTLLAPGAVFGDSRIGQTTSRSGNVPSLGGASPAENAYYVNGFNVTNILNGVAYNQVPFEGIAEVQVKTGGYGAEFGRSLGGVVTVTTKRGTNEWTGGVSASYTPESLRGSSVYAERNPTSLEWELKDRPGGTDDFKYNIYGGGPIIKDKLFVFGLFQGGKLTSETFGLNSQTKLTNSSPQYLVKVDWNVTDNNFFELTAFSDKSKDETDLWESPTAYSEPKGAFIGPSTAEAGGTNVIGKWTSLITEDLSVSALYGSGKYSRSESAANSDCPYVIDQSTGRAARGVGSCWVTANIPEPTNGDKRTAFRLDAEWNLGRHRLKAGLDRETIEVSDGSKRSGGIEYRLLTRAGGAILNPNYTVPAGTPSTVYVRTREFANGGAFETINSAWYVEDTIDITPTLVASVGLRNESFNNKNAAGVDFINIKNTWAPRLGLAWDVNGDASLKVYGNAGRYYIPVMANTNVRLSGAETDIQEWFPYAGTVGAKGVPDVIGAGSPLGGTNVVSNGVAPNPLSVVDPNIEPLFQDEFIVGFQKALADRWSFGVKGTYRSLKNGMDDICNDEGAYNWAVANGYTPSTFDPVTGARIAANEAGRIGDAIGHCFLYNPGKDLTANIDVAGTGTLSQIVIPAASLQMPEPKRTYKAIELTLERAWDKKWSFKGSYVLSYNKGNTEGYVKSDIGQDDAGISQDFDYPGLAEGSFGYLPNDRRHTLKAAGSYAVTDEWRLGANAIAQSGRPKNCFGVYAGTTDTVSSLYGDASFYCDGVLRSRGFFGRLPWTFQLDLQATYTPAQIKGLTLSVDVLNVFDKRTVRGIDEQESSGRFDIDSTYGQPLLGSLQPARAVRLFAKYEF</sequence>
<dbReference type="InterPro" id="IPR057601">
    <property type="entry name" value="Oar-like_b-barrel"/>
</dbReference>
<feature type="domain" description="TonB-dependent transporter Oar-like beta-barrel" evidence="7">
    <location>
        <begin position="519"/>
        <end position="813"/>
    </location>
</feature>
<dbReference type="PANTHER" id="PTHR30442:SF0">
    <property type="entry name" value="FE(3+) DICITRATE TRANSPORT PROTEIN FECA"/>
    <property type="match status" value="1"/>
</dbReference>
<dbReference type="InterPro" id="IPR013784">
    <property type="entry name" value="Carb-bd-like_fold"/>
</dbReference>
<comment type="subcellular location">
    <subcellularLocation>
        <location evidence="1">Cell outer membrane</location>
        <topology evidence="1">Multi-pass membrane protein</topology>
    </subcellularLocation>
</comment>
<reference evidence="8" key="1">
    <citation type="submission" date="2010-07" db="EMBL/GenBank/DDBJ databases">
        <authorList>
            <consortium name="CONSOLIDER consortium CSD2007-00005"/>
            <person name="Guazzaroni M.-E."/>
            <person name="Richter M."/>
            <person name="Garcia-Salamanca A."/>
            <person name="Yarza P."/>
            <person name="Ferrer M."/>
        </authorList>
    </citation>
    <scope>NUCLEOTIDE SEQUENCE</scope>
</reference>
<dbReference type="GO" id="GO:0030246">
    <property type="term" value="F:carbohydrate binding"/>
    <property type="evidence" value="ECO:0007669"/>
    <property type="project" value="InterPro"/>
</dbReference>
<organism evidence="8">
    <name type="scientific">sediment metagenome</name>
    <dbReference type="NCBI Taxonomy" id="749907"/>
    <lineage>
        <taxon>unclassified sequences</taxon>
        <taxon>metagenomes</taxon>
        <taxon>ecological metagenomes</taxon>
    </lineage>
</organism>
<gene>
    <name evidence="8" type="primary">oar</name>
    <name evidence="8" type="ORF">LDC_1529</name>
</gene>
<reference evidence="8" key="2">
    <citation type="journal article" date="2011" name="Microb. Ecol.">
        <title>Taxonomic and Functional Metagenomic Profiling of the Microbial Community in the Anoxic Sediment of a Sub-saline Shallow Lake (Laguna de Carrizo, Central Spain).</title>
        <authorList>
            <person name="Ferrer M."/>
            <person name="Guazzaroni M.E."/>
            <person name="Richter M."/>
            <person name="Garcia-Salamanca A."/>
            <person name="Yarza P."/>
            <person name="Suarez-Suarez A."/>
            <person name="Solano J."/>
            <person name="Alcaide M."/>
            <person name="van Dillewijn P."/>
            <person name="Molina-Henares M.A."/>
            <person name="Lopez-Cortes N."/>
            <person name="Al-Ramahi Y."/>
            <person name="Guerrero C."/>
            <person name="Acosta A."/>
            <person name="de Eugenio L.I."/>
            <person name="Martinez V."/>
            <person name="Marques S."/>
            <person name="Rojo F."/>
            <person name="Santero E."/>
            <person name="Genilloud O."/>
            <person name="Perez-Perez J."/>
            <person name="Rossello-Mora R."/>
            <person name="Ramos J.L."/>
        </authorList>
    </citation>
    <scope>NUCLEOTIDE SEQUENCE</scope>
</reference>
<dbReference type="SUPFAM" id="SSF49452">
    <property type="entry name" value="Starch-binding domain-like"/>
    <property type="match status" value="1"/>
</dbReference>
<evidence type="ECO:0000256" key="3">
    <source>
        <dbReference type="ARBA" id="ARBA00022692"/>
    </source>
</evidence>
<keyword evidence="5" id="KW-0998">Cell outer membrane</keyword>
<dbReference type="Gene3D" id="2.40.170.20">
    <property type="entry name" value="TonB-dependent receptor, beta-barrel domain"/>
    <property type="match status" value="1"/>
</dbReference>
<evidence type="ECO:0000256" key="4">
    <source>
        <dbReference type="ARBA" id="ARBA00023136"/>
    </source>
</evidence>
<name>D9PJ20_9ZZZZ</name>
<feature type="domain" description="TonB-dependent receptor plug" evidence="6">
    <location>
        <begin position="71"/>
        <end position="177"/>
    </location>
</feature>
<dbReference type="Gene3D" id="2.170.130.10">
    <property type="entry name" value="TonB-dependent receptor, plug domain"/>
    <property type="match status" value="1"/>
</dbReference>
<evidence type="ECO:0000259" key="7">
    <source>
        <dbReference type="Pfam" id="PF25183"/>
    </source>
</evidence>
<dbReference type="GO" id="GO:0033214">
    <property type="term" value="P:siderophore-iron import into cell"/>
    <property type="evidence" value="ECO:0007669"/>
    <property type="project" value="TreeGrafter"/>
</dbReference>
<evidence type="ECO:0000259" key="6">
    <source>
        <dbReference type="Pfam" id="PF07715"/>
    </source>
</evidence>
<keyword evidence="3" id="KW-0812">Transmembrane</keyword>
<evidence type="ECO:0000256" key="2">
    <source>
        <dbReference type="ARBA" id="ARBA00022448"/>
    </source>
</evidence>
<dbReference type="Pfam" id="PF07715">
    <property type="entry name" value="Plug"/>
    <property type="match status" value="1"/>
</dbReference>
<evidence type="ECO:0000313" key="8">
    <source>
        <dbReference type="EMBL" id="EFK96444.1"/>
    </source>
</evidence>
<dbReference type="InterPro" id="IPR036942">
    <property type="entry name" value="Beta-barrel_TonB_sf"/>
</dbReference>